<dbReference type="SUPFAM" id="SSF54001">
    <property type="entry name" value="Cysteine proteinases"/>
    <property type="match status" value="1"/>
</dbReference>
<dbReference type="Pfam" id="PF00877">
    <property type="entry name" value="NLPC_P60"/>
    <property type="match status" value="1"/>
</dbReference>
<keyword evidence="4" id="KW-0788">Thiol protease</keyword>
<dbReference type="GO" id="GO:0008234">
    <property type="term" value="F:cysteine-type peptidase activity"/>
    <property type="evidence" value="ECO:0007669"/>
    <property type="project" value="UniProtKB-KW"/>
</dbReference>
<dbReference type="InterPro" id="IPR038765">
    <property type="entry name" value="Papain-like_cys_pep_sf"/>
</dbReference>
<dbReference type="GO" id="GO:0006508">
    <property type="term" value="P:proteolysis"/>
    <property type="evidence" value="ECO:0007669"/>
    <property type="project" value="UniProtKB-KW"/>
</dbReference>
<dbReference type="EMBL" id="LVHI01000023">
    <property type="protein sequence ID" value="OAK52615.1"/>
    <property type="molecule type" value="Genomic_DNA"/>
</dbReference>
<evidence type="ECO:0000256" key="1">
    <source>
        <dbReference type="ARBA" id="ARBA00007074"/>
    </source>
</evidence>
<keyword evidence="3 7" id="KW-0378">Hydrolase</keyword>
<feature type="compositionally biased region" description="Pro residues" evidence="5">
    <location>
        <begin position="163"/>
        <end position="174"/>
    </location>
</feature>
<sequence length="375" mass="38463">MIELLSKPIVDLLGAFGSGHVPTGGPADVLRASSRTLDTVQRIGQTAVSELATTWSGPAAAAAVDLAEEAHGSATRLARHGDEMAVIIDRACEKVQAGVVELQSIVQSFTSIAVSSAPVLLTPPGQTMIIAAAVEHLQRALAVVARVRAELAVHAGEMTALASPPPVPEPPGAPPAATVPTAATAATATDPSNRFLRNFAQSVSVPSLPDPQTYASTSTAAAVSDRDMSTFAPQRESAAVGARGRGVEVALPDGTVAVAPNEQAAGAVRSALSQQGVPYVWGGTEPGRGLDCSGLTQWAYGEQGVQLPRLAQEQDIGTQVSEDELMPGDLAVWDGHVAMVIGNGQFVEAGDPVQVSAIRTTNSGMGFQGFYRPTA</sequence>
<dbReference type="AlphaFoldDB" id="A0A177YAR4"/>
<feature type="domain" description="NlpC/P60" evidence="6">
    <location>
        <begin position="261"/>
        <end position="375"/>
    </location>
</feature>
<comment type="similarity">
    <text evidence="1">Belongs to the peptidase C40 family.</text>
</comment>
<dbReference type="RefSeq" id="WP_068428263.1">
    <property type="nucleotide sequence ID" value="NZ_LVHI01000023.1"/>
</dbReference>
<accession>A0A177YAR4</accession>
<proteinExistence type="inferred from homology"/>
<dbReference type="InterPro" id="IPR038332">
    <property type="entry name" value="PPE_sf"/>
</dbReference>
<dbReference type="PANTHER" id="PTHR47359:SF3">
    <property type="entry name" value="NLP_P60 DOMAIN-CONTAINING PROTEIN-RELATED"/>
    <property type="match status" value="1"/>
</dbReference>
<dbReference type="Gene3D" id="1.20.1260.20">
    <property type="entry name" value="PPE superfamily"/>
    <property type="match status" value="1"/>
</dbReference>
<dbReference type="Proteomes" id="UP000077519">
    <property type="component" value="Unassembled WGS sequence"/>
</dbReference>
<dbReference type="InterPro" id="IPR000064">
    <property type="entry name" value="NLP_P60_dom"/>
</dbReference>
<feature type="region of interest" description="Disordered" evidence="5">
    <location>
        <begin position="162"/>
        <end position="183"/>
    </location>
</feature>
<evidence type="ECO:0000256" key="3">
    <source>
        <dbReference type="ARBA" id="ARBA00022801"/>
    </source>
</evidence>
<dbReference type="Gene3D" id="3.90.1720.10">
    <property type="entry name" value="endopeptidase domain like (from Nostoc punctiforme)"/>
    <property type="match status" value="1"/>
</dbReference>
<evidence type="ECO:0000259" key="6">
    <source>
        <dbReference type="PROSITE" id="PS51935"/>
    </source>
</evidence>
<protein>
    <submittedName>
        <fullName evidence="7">Hydrolase</fullName>
    </submittedName>
</protein>
<evidence type="ECO:0000256" key="4">
    <source>
        <dbReference type="ARBA" id="ARBA00022807"/>
    </source>
</evidence>
<gene>
    <name evidence="7" type="ORF">A3K89_07345</name>
</gene>
<dbReference type="InterPro" id="IPR051794">
    <property type="entry name" value="PG_Endopeptidase_C40"/>
</dbReference>
<keyword evidence="2" id="KW-0645">Protease</keyword>
<comment type="caution">
    <text evidence="7">The sequence shown here is derived from an EMBL/GenBank/DDBJ whole genome shotgun (WGS) entry which is preliminary data.</text>
</comment>
<keyword evidence="8" id="KW-1185">Reference proteome</keyword>
<evidence type="ECO:0000313" key="7">
    <source>
        <dbReference type="EMBL" id="OAK52615.1"/>
    </source>
</evidence>
<evidence type="ECO:0000313" key="8">
    <source>
        <dbReference type="Proteomes" id="UP000077519"/>
    </source>
</evidence>
<evidence type="ECO:0000256" key="5">
    <source>
        <dbReference type="SAM" id="MobiDB-lite"/>
    </source>
</evidence>
<dbReference type="PANTHER" id="PTHR47359">
    <property type="entry name" value="PEPTIDOGLYCAN DL-ENDOPEPTIDASE CWLO"/>
    <property type="match status" value="1"/>
</dbReference>
<organism evidence="7 8">
    <name type="scientific">Rhodococcoides kyotonense</name>
    <dbReference type="NCBI Taxonomy" id="398843"/>
    <lineage>
        <taxon>Bacteria</taxon>
        <taxon>Bacillati</taxon>
        <taxon>Actinomycetota</taxon>
        <taxon>Actinomycetes</taxon>
        <taxon>Mycobacteriales</taxon>
        <taxon>Nocardiaceae</taxon>
        <taxon>Rhodococcoides</taxon>
    </lineage>
</organism>
<reference evidence="7 8" key="1">
    <citation type="submission" date="2016-03" db="EMBL/GenBank/DDBJ databases">
        <title>Genome sequence of Rhodococcus kyotonensis KB10.</title>
        <authorList>
            <person name="Jeong H."/>
            <person name="Hong C.E."/>
            <person name="Jo S.H."/>
            <person name="Park J.M."/>
        </authorList>
    </citation>
    <scope>NUCLEOTIDE SEQUENCE [LARGE SCALE GENOMIC DNA]</scope>
    <source>
        <strain evidence="7 8">KB10</strain>
    </source>
</reference>
<dbReference type="PROSITE" id="PS51935">
    <property type="entry name" value="NLPC_P60"/>
    <property type="match status" value="1"/>
</dbReference>
<name>A0A177YAR4_9NOCA</name>
<evidence type="ECO:0000256" key="2">
    <source>
        <dbReference type="ARBA" id="ARBA00022670"/>
    </source>
</evidence>